<dbReference type="Proteomes" id="UP000521676">
    <property type="component" value="Unassembled WGS sequence"/>
</dbReference>
<name>A0A8T7MA54_9CHLR</name>
<evidence type="ECO:0000313" key="3">
    <source>
        <dbReference type="EMBL" id="WJW68938.1"/>
    </source>
</evidence>
<evidence type="ECO:0000259" key="1">
    <source>
        <dbReference type="Pfam" id="PF03551"/>
    </source>
</evidence>
<feature type="domain" description="Transcription regulator PadR N-terminal" evidence="1">
    <location>
        <begin position="6"/>
        <end position="82"/>
    </location>
</feature>
<sequence>MYELIILSILLGTPAHGYLIAKIVNNVLGPYAKVNSGRLYPLLAKLEEQGAIEAIEPDSTQKESGRQTNAYRITAKGTQLFRRLMLDTSSNPGDYQKIFWLKAAMMDTLNPDERLFLIEHYINYCQSHVLYLKAKCEELKQGLSHNEIPQHRYSIVHAIEHRAEHWQHELEWGVSLKQQELVEQKIGV</sequence>
<dbReference type="Gene3D" id="1.10.10.10">
    <property type="entry name" value="Winged helix-like DNA-binding domain superfamily/Winged helix DNA-binding domain"/>
    <property type="match status" value="1"/>
</dbReference>
<gene>
    <name evidence="2" type="ORF">HXX08_24370</name>
    <name evidence="3" type="ORF">OZ401_004560</name>
</gene>
<dbReference type="PANTHER" id="PTHR33169">
    <property type="entry name" value="PADR-FAMILY TRANSCRIPTIONAL REGULATOR"/>
    <property type="match status" value="1"/>
</dbReference>
<accession>A0A8T7MA54</accession>
<dbReference type="Proteomes" id="UP001431572">
    <property type="component" value="Chromosome 2"/>
</dbReference>
<proteinExistence type="predicted"/>
<dbReference type="InterPro" id="IPR052509">
    <property type="entry name" value="Metal_resp_DNA-bind_regulator"/>
</dbReference>
<keyword evidence="5" id="KW-1185">Reference proteome</keyword>
<reference evidence="3" key="2">
    <citation type="journal article" date="2024" name="Nature">
        <title>Anoxygenic phototroph of the Chloroflexota uses a type I reaction centre.</title>
        <authorList>
            <person name="Tsuji J.M."/>
            <person name="Shaw N.A."/>
            <person name="Nagashima S."/>
            <person name="Venkiteswaran J.J."/>
            <person name="Schiff S.L."/>
            <person name="Watanabe T."/>
            <person name="Fukui M."/>
            <person name="Hanada S."/>
            <person name="Tank M."/>
            <person name="Neufeld J.D."/>
        </authorList>
    </citation>
    <scope>NUCLEOTIDE SEQUENCE</scope>
    <source>
        <strain evidence="3">L227-S17</strain>
    </source>
</reference>
<dbReference type="EMBL" id="CP128400">
    <property type="protein sequence ID" value="WJW68938.1"/>
    <property type="molecule type" value="Genomic_DNA"/>
</dbReference>
<dbReference type="InterPro" id="IPR005149">
    <property type="entry name" value="Tscrpt_reg_PadR_N"/>
</dbReference>
<evidence type="ECO:0000313" key="5">
    <source>
        <dbReference type="Proteomes" id="UP001431572"/>
    </source>
</evidence>
<dbReference type="PANTHER" id="PTHR33169:SF26">
    <property type="entry name" value="CONSERVED PROTEIN"/>
    <property type="match status" value="1"/>
</dbReference>
<dbReference type="InterPro" id="IPR036388">
    <property type="entry name" value="WH-like_DNA-bd_sf"/>
</dbReference>
<evidence type="ECO:0000313" key="4">
    <source>
        <dbReference type="Proteomes" id="UP000521676"/>
    </source>
</evidence>
<dbReference type="EMBL" id="JACATZ010000003">
    <property type="protein sequence ID" value="NWJ49009.1"/>
    <property type="molecule type" value="Genomic_DNA"/>
</dbReference>
<dbReference type="Pfam" id="PF03551">
    <property type="entry name" value="PadR"/>
    <property type="match status" value="1"/>
</dbReference>
<dbReference type="InterPro" id="IPR036390">
    <property type="entry name" value="WH_DNA-bd_sf"/>
</dbReference>
<evidence type="ECO:0000313" key="2">
    <source>
        <dbReference type="EMBL" id="NWJ49009.1"/>
    </source>
</evidence>
<dbReference type="AlphaFoldDB" id="A0A8T7MA54"/>
<reference evidence="2 4" key="1">
    <citation type="submission" date="2020-06" db="EMBL/GenBank/DDBJ databases">
        <title>Anoxygenic phototrophic Chloroflexota member uses a Type I reaction center.</title>
        <authorList>
            <person name="Tsuji J.M."/>
            <person name="Shaw N.A."/>
            <person name="Nagashima S."/>
            <person name="Venkiteswaran J."/>
            <person name="Schiff S.L."/>
            <person name="Hanada S."/>
            <person name="Tank M."/>
            <person name="Neufeld J.D."/>
        </authorList>
    </citation>
    <scope>NUCLEOTIDE SEQUENCE [LARGE SCALE GENOMIC DNA]</scope>
    <source>
        <strain evidence="2">L227-S17</strain>
    </source>
</reference>
<dbReference type="RefSeq" id="WP_341470842.1">
    <property type="nucleotide sequence ID" value="NZ_CP128400.1"/>
</dbReference>
<dbReference type="SUPFAM" id="SSF46785">
    <property type="entry name" value="Winged helix' DNA-binding domain"/>
    <property type="match status" value="1"/>
</dbReference>
<organism evidence="2 4">
    <name type="scientific">Candidatus Chlorohelix allophototropha</name>
    <dbReference type="NCBI Taxonomy" id="3003348"/>
    <lineage>
        <taxon>Bacteria</taxon>
        <taxon>Bacillati</taxon>
        <taxon>Chloroflexota</taxon>
        <taxon>Chloroflexia</taxon>
        <taxon>Candidatus Chloroheliales</taxon>
        <taxon>Candidatus Chloroheliaceae</taxon>
        <taxon>Candidatus Chlorohelix</taxon>
    </lineage>
</organism>
<protein>
    <submittedName>
        <fullName evidence="2">PadR family transcriptional regulator</fullName>
    </submittedName>
</protein>